<feature type="disulfide bond" evidence="1">
    <location>
        <begin position="173"/>
        <end position="188"/>
    </location>
</feature>
<dbReference type="SUPFAM" id="SSF49870">
    <property type="entry name" value="Osmotin, thaumatin-like protein"/>
    <property type="match status" value="1"/>
</dbReference>
<sequence length="260" mass="28524">MKLLSLLALMGLAASNYIKFYNNCPYTVWPGILGMPGKGQPEGGGFALEARKTHIINVASNWAGRIWPRTHCDRSGHCKTGDCNNRIKCNGTGGFPPCSLVEISLFGPGGLDFYDVSLIDGFNVPIKIEPTDGFHKRDGGRYDCKAAGCYADLNSNPFISNFRYRSLCLNTICPKQLAVKSGRNTIACMSACFKFNTDEYCCRGASSSPQVCNGTLWPINYPAIFERACPGAYSYPYDDRSSIFTCQGNPSTNYRVVFCP</sequence>
<feature type="disulfide bond" evidence="1">
    <location>
        <begin position="24"/>
        <end position="259"/>
    </location>
</feature>
<dbReference type="InterPro" id="IPR001938">
    <property type="entry name" value="Thaumatin"/>
</dbReference>
<dbReference type="Gene3D" id="2.60.110.10">
    <property type="entry name" value="Thaumatin"/>
    <property type="match status" value="1"/>
</dbReference>
<feature type="disulfide bond" evidence="1">
    <location>
        <begin position="202"/>
        <end position="212"/>
    </location>
</feature>
<dbReference type="PANTHER" id="PTHR31048">
    <property type="entry name" value="OS03G0233200 PROTEIN"/>
    <property type="match status" value="1"/>
</dbReference>
<dbReference type="PROSITE" id="PS51367">
    <property type="entry name" value="THAUMATIN_2"/>
    <property type="match status" value="1"/>
</dbReference>
<keyword evidence="2" id="KW-0732">Signal</keyword>
<feature type="disulfide bond" evidence="1">
    <location>
        <begin position="83"/>
        <end position="89"/>
    </location>
</feature>
<feature type="signal peptide" evidence="2">
    <location>
        <begin position="1"/>
        <end position="15"/>
    </location>
</feature>
<gene>
    <name evidence="4" type="primary">At1g75040_0</name>
    <name evidence="4" type="ORF">g.47059</name>
</gene>
<dbReference type="SMART" id="SM00205">
    <property type="entry name" value="THN"/>
    <property type="match status" value="1"/>
</dbReference>
<organism evidence="3">
    <name type="scientific">Lygus hesperus</name>
    <name type="common">Western plant bug</name>
    <dbReference type="NCBI Taxonomy" id="30085"/>
    <lineage>
        <taxon>Eukaryota</taxon>
        <taxon>Metazoa</taxon>
        <taxon>Ecdysozoa</taxon>
        <taxon>Arthropoda</taxon>
        <taxon>Hexapoda</taxon>
        <taxon>Insecta</taxon>
        <taxon>Pterygota</taxon>
        <taxon>Neoptera</taxon>
        <taxon>Paraneoptera</taxon>
        <taxon>Hemiptera</taxon>
        <taxon>Heteroptera</taxon>
        <taxon>Panheteroptera</taxon>
        <taxon>Cimicomorpha</taxon>
        <taxon>Miridae</taxon>
        <taxon>Mirini</taxon>
        <taxon>Lygus</taxon>
    </lineage>
</organism>
<accession>A0A0K8SA10</accession>
<dbReference type="EMBL" id="GBRD01015708">
    <property type="protein sequence ID" value="JAG50118.1"/>
    <property type="molecule type" value="Transcribed_RNA"/>
</dbReference>
<dbReference type="InterPro" id="IPR037176">
    <property type="entry name" value="Osmotin/thaumatin-like_sf"/>
</dbReference>
<keyword evidence="1" id="KW-1015">Disulfide bond</keyword>
<evidence type="ECO:0000256" key="1">
    <source>
        <dbReference type="PIRSR" id="PIRSR002703-1"/>
    </source>
</evidence>
<dbReference type="PIRSF" id="PIRSF002703">
    <property type="entry name" value="Thaumatin"/>
    <property type="match status" value="1"/>
</dbReference>
<feature type="disulfide bond" evidence="1">
    <location>
        <begin position="144"/>
        <end position="246"/>
    </location>
</feature>
<feature type="chain" id="PRO_5015042035" evidence="2">
    <location>
        <begin position="16"/>
        <end position="260"/>
    </location>
</feature>
<feature type="disulfide bond" evidence="1">
    <location>
        <begin position="72"/>
        <end position="78"/>
    </location>
</feature>
<protein>
    <submittedName>
        <fullName evidence="4">Pathogenesis-related protein 5</fullName>
    </submittedName>
</protein>
<reference evidence="4" key="2">
    <citation type="journal article" date="2016" name="Gigascience">
        <title>De novo construction of an expanded transcriptome assembly for the western tarnished plant bug, Lygus hesperus.</title>
        <authorList>
            <person name="Tassone E.E."/>
            <person name="Geib S.M."/>
            <person name="Hall B."/>
            <person name="Fabrick J.A."/>
            <person name="Brent C.S."/>
            <person name="Hull J.J."/>
        </authorList>
    </citation>
    <scope>NUCLEOTIDE SEQUENCE</scope>
</reference>
<dbReference type="CDD" id="cd09218">
    <property type="entry name" value="TLP-PA"/>
    <property type="match status" value="1"/>
</dbReference>
<name>A0A0K8SA10_LYGHE</name>
<evidence type="ECO:0000256" key="2">
    <source>
        <dbReference type="SAM" id="SignalP"/>
    </source>
</evidence>
<evidence type="ECO:0000313" key="3">
    <source>
        <dbReference type="EMBL" id="JAG50118.1"/>
    </source>
</evidence>
<dbReference type="AlphaFoldDB" id="A0A0K8SA10"/>
<proteinExistence type="predicted"/>
<evidence type="ECO:0000313" key="4">
    <source>
        <dbReference type="EMBL" id="JAP98528.1"/>
    </source>
</evidence>
<feature type="disulfide bond" evidence="1">
    <location>
        <begin position="192"/>
        <end position="201"/>
    </location>
</feature>
<dbReference type="Pfam" id="PF00314">
    <property type="entry name" value="Thaumatin"/>
    <property type="match status" value="1"/>
</dbReference>
<feature type="disulfide bond" evidence="1">
    <location>
        <begin position="149"/>
        <end position="229"/>
    </location>
</feature>
<dbReference type="PRINTS" id="PR00347">
    <property type="entry name" value="THAUMATIN"/>
</dbReference>
<reference evidence="3" key="1">
    <citation type="submission" date="2014-09" db="EMBL/GenBank/DDBJ databases">
        <authorList>
            <person name="Magalhaes I.L.F."/>
            <person name="Oliveira U."/>
            <person name="Santos F.R."/>
            <person name="Vidigal T.H.D.A."/>
            <person name="Brescovit A.D."/>
            <person name="Santos A.J."/>
        </authorList>
    </citation>
    <scope>NUCLEOTIDE SEQUENCE</scope>
</reference>
<dbReference type="EMBL" id="GDHC01020100">
    <property type="protein sequence ID" value="JAP98528.1"/>
    <property type="molecule type" value="Transcribed_RNA"/>
</dbReference>